<proteinExistence type="predicted"/>
<dbReference type="Proteomes" id="UP001596408">
    <property type="component" value="Unassembled WGS sequence"/>
</dbReference>
<accession>A0ABD5TVP4</accession>
<sequence>MTRESGVTTAGGFTDALGDLLEEAHRNGVDIEGGWLVQSSAEEVPDWDIEIWRVEHADEETSES</sequence>
<protein>
    <recommendedName>
        <fullName evidence="3">Amphi-Trp domain-containing protein</fullName>
    </recommendedName>
</protein>
<keyword evidence="2" id="KW-1185">Reference proteome</keyword>
<evidence type="ECO:0008006" key="3">
    <source>
        <dbReference type="Google" id="ProtNLM"/>
    </source>
</evidence>
<dbReference type="AlphaFoldDB" id="A0ABD5TVP4"/>
<organism evidence="1 2">
    <name type="scientific">Halopelagius fulvigenes</name>
    <dbReference type="NCBI Taxonomy" id="1198324"/>
    <lineage>
        <taxon>Archaea</taxon>
        <taxon>Methanobacteriati</taxon>
        <taxon>Methanobacteriota</taxon>
        <taxon>Stenosarchaea group</taxon>
        <taxon>Halobacteria</taxon>
        <taxon>Halobacteriales</taxon>
        <taxon>Haloferacaceae</taxon>
    </lineage>
</organism>
<dbReference type="EMBL" id="JBHSXH010000009">
    <property type="protein sequence ID" value="MFC6824559.1"/>
    <property type="molecule type" value="Genomic_DNA"/>
</dbReference>
<evidence type="ECO:0000313" key="1">
    <source>
        <dbReference type="EMBL" id="MFC6824559.1"/>
    </source>
</evidence>
<comment type="caution">
    <text evidence="1">The sequence shown here is derived from an EMBL/GenBank/DDBJ whole genome shotgun (WGS) entry which is preliminary data.</text>
</comment>
<reference evidence="1 2" key="1">
    <citation type="journal article" date="2019" name="Int. J. Syst. Evol. Microbiol.">
        <title>The Global Catalogue of Microorganisms (GCM) 10K type strain sequencing project: providing services to taxonomists for standard genome sequencing and annotation.</title>
        <authorList>
            <consortium name="The Broad Institute Genomics Platform"/>
            <consortium name="The Broad Institute Genome Sequencing Center for Infectious Disease"/>
            <person name="Wu L."/>
            <person name="Ma J."/>
        </authorList>
    </citation>
    <scope>NUCLEOTIDE SEQUENCE [LARGE SCALE GENOMIC DNA]</scope>
    <source>
        <strain evidence="1 2">YIM 94188</strain>
    </source>
</reference>
<name>A0ABD5TVP4_9EURY</name>
<gene>
    <name evidence="1" type="ORF">ACFQEV_06055</name>
</gene>
<evidence type="ECO:0000313" key="2">
    <source>
        <dbReference type="Proteomes" id="UP001596408"/>
    </source>
</evidence>
<dbReference type="RefSeq" id="WP_379693641.1">
    <property type="nucleotide sequence ID" value="NZ_JBHSXH010000009.1"/>
</dbReference>